<evidence type="ECO:0000313" key="2">
    <source>
        <dbReference type="Proteomes" id="UP000248840"/>
    </source>
</evidence>
<dbReference type="Proteomes" id="UP000248840">
    <property type="component" value="Unassembled WGS sequence"/>
</dbReference>
<proteinExistence type="predicted"/>
<sequence>MTKFNIIEVPIKYIDFYINVDCTLFCPEITNDWKNIKDDKNRVNVFVSMYFGELGIEGSFALGLPPIKEDIEDAWEFSRKAGTWDWYSAYKFIIKINDIKDYSFDLQLFNIPFSLFELDPYKIKKTLNLNNYKNLDCNLLLSDSEEHNETVDQLFKNTLDDFMKILKYEFDANLIDKPLDII</sequence>
<gene>
    <name evidence="1" type="ORF">CLV55_10323</name>
</gene>
<reference evidence="1 2" key="1">
    <citation type="submission" date="2018-06" db="EMBL/GenBank/DDBJ databases">
        <title>Genomic Encyclopedia of Archaeal and Bacterial Type Strains, Phase II (KMG-II): from individual species to whole genera.</title>
        <authorList>
            <person name="Goeker M."/>
        </authorList>
    </citation>
    <scope>NUCLEOTIDE SEQUENCE [LARGE SCALE GENOMIC DNA]</scope>
    <source>
        <strain evidence="1 2">DSM 25663</strain>
    </source>
</reference>
<dbReference type="EMBL" id="QLSZ01000003">
    <property type="protein sequence ID" value="RAR73704.1"/>
    <property type="molecule type" value="Genomic_DNA"/>
</dbReference>
<accession>A0A328YK72</accession>
<comment type="caution">
    <text evidence="1">The sequence shown here is derived from an EMBL/GenBank/DDBJ whole genome shotgun (WGS) entry which is preliminary data.</text>
</comment>
<protein>
    <submittedName>
        <fullName evidence="1">Uncharacterized protein</fullName>
    </submittedName>
</protein>
<keyword evidence="2" id="KW-1185">Reference proteome</keyword>
<dbReference type="AlphaFoldDB" id="A0A328YK72"/>
<dbReference type="RefSeq" id="WP_112112510.1">
    <property type="nucleotide sequence ID" value="NZ_QLSZ01000003.1"/>
</dbReference>
<evidence type="ECO:0000313" key="1">
    <source>
        <dbReference type="EMBL" id="RAR73704.1"/>
    </source>
</evidence>
<name>A0A328YK72_9FLAO</name>
<organism evidence="1 2">
    <name type="scientific">Flavobacterium aciduliphilum</name>
    <dbReference type="NCBI Taxonomy" id="1101402"/>
    <lineage>
        <taxon>Bacteria</taxon>
        <taxon>Pseudomonadati</taxon>
        <taxon>Bacteroidota</taxon>
        <taxon>Flavobacteriia</taxon>
        <taxon>Flavobacteriales</taxon>
        <taxon>Flavobacteriaceae</taxon>
        <taxon>Flavobacterium</taxon>
    </lineage>
</organism>